<organism evidence="1 2">
    <name type="scientific">Dactylosporangium aurantiacum</name>
    <dbReference type="NCBI Taxonomy" id="35754"/>
    <lineage>
        <taxon>Bacteria</taxon>
        <taxon>Bacillati</taxon>
        <taxon>Actinomycetota</taxon>
        <taxon>Actinomycetes</taxon>
        <taxon>Micromonosporales</taxon>
        <taxon>Micromonosporaceae</taxon>
        <taxon>Dactylosporangium</taxon>
    </lineage>
</organism>
<protein>
    <submittedName>
        <fullName evidence="1">Uncharacterized protein</fullName>
    </submittedName>
</protein>
<sequence>MGGIGLAVVLLLCATVTIFTVRSLRDSDGSATPAGGSGTTGAASGAVTYKVVPDLCVLVDTSPFKEPYPQERERRPNTLPGSSFTAVSCDIGVSSGKNDFDAGTVRIEVDIFDAQNAATGPQRLYEGQQKYAQEKGIQTRNVPGLGQAAFSYVEEDLGQYLIARDDNLWLRANFGMLGDVTTKADDRIARLLKVCQDVLPKLRK</sequence>
<gene>
    <name evidence="1" type="ORF">Daura_19875</name>
</gene>
<dbReference type="AlphaFoldDB" id="A0A9Q9MMJ2"/>
<name>A0A9Q9MMJ2_9ACTN</name>
<evidence type="ECO:0000313" key="2">
    <source>
        <dbReference type="Proteomes" id="UP001058003"/>
    </source>
</evidence>
<proteinExistence type="predicted"/>
<evidence type="ECO:0000313" key="1">
    <source>
        <dbReference type="EMBL" id="UWZ58226.1"/>
    </source>
</evidence>
<dbReference type="KEGG" id="daur:Daura_19875"/>
<dbReference type="Proteomes" id="UP001058003">
    <property type="component" value="Chromosome"/>
</dbReference>
<reference evidence="1" key="1">
    <citation type="submission" date="2021-04" db="EMBL/GenBank/DDBJ databases">
        <title>Dactylosporangium aurantiacum NRRL B-8018 full assembly.</title>
        <authorList>
            <person name="Hartkoorn R.C."/>
            <person name="Beaudoing E."/>
            <person name="Hot D."/>
        </authorList>
    </citation>
    <scope>NUCLEOTIDE SEQUENCE</scope>
    <source>
        <strain evidence="1">NRRL B-8018</strain>
    </source>
</reference>
<keyword evidence="2" id="KW-1185">Reference proteome</keyword>
<dbReference type="RefSeq" id="WP_033361756.1">
    <property type="nucleotide sequence ID" value="NZ_CP073767.1"/>
</dbReference>
<accession>A0A9Q9MMJ2</accession>
<dbReference type="EMBL" id="CP073767">
    <property type="protein sequence ID" value="UWZ58226.1"/>
    <property type="molecule type" value="Genomic_DNA"/>
</dbReference>